<accession>A0AAE9LNS0</accession>
<feature type="signal peptide" evidence="1">
    <location>
        <begin position="1"/>
        <end position="21"/>
    </location>
</feature>
<name>A0AAE9LNS0_9GAMM</name>
<dbReference type="RefSeq" id="WP_252218483.1">
    <property type="nucleotide sequence ID" value="NZ_CP098732.1"/>
</dbReference>
<gene>
    <name evidence="2" type="ORF">M5E07_08515</name>
</gene>
<proteinExistence type="predicted"/>
<protein>
    <recommendedName>
        <fullName evidence="4">Lipoprotein</fullName>
    </recommendedName>
</protein>
<evidence type="ECO:0000313" key="2">
    <source>
        <dbReference type="EMBL" id="USE81871.1"/>
    </source>
</evidence>
<feature type="chain" id="PRO_5041976903" description="Lipoprotein" evidence="1">
    <location>
        <begin position="22"/>
        <end position="143"/>
    </location>
</feature>
<reference evidence="2" key="1">
    <citation type="submission" date="2022-06" db="EMBL/GenBank/DDBJ databases">
        <title>Isolation, identification and characterization of iprodione-degrading strains in Lhasa, Tibet.</title>
        <authorList>
            <person name="Pan H."/>
        </authorList>
    </citation>
    <scope>NUCLEOTIDE SEQUENCE</scope>
    <source>
        <strain evidence="2">Y-23</strain>
    </source>
</reference>
<keyword evidence="3" id="KW-1185">Reference proteome</keyword>
<evidence type="ECO:0008006" key="4">
    <source>
        <dbReference type="Google" id="ProtNLM"/>
    </source>
</evidence>
<dbReference type="EMBL" id="CP098732">
    <property type="protein sequence ID" value="USE81871.1"/>
    <property type="molecule type" value="Genomic_DNA"/>
</dbReference>
<evidence type="ECO:0000313" key="3">
    <source>
        <dbReference type="Proteomes" id="UP001056716"/>
    </source>
</evidence>
<dbReference type="Proteomes" id="UP001056716">
    <property type="component" value="Chromosome"/>
</dbReference>
<dbReference type="AlphaFoldDB" id="A0AAE9LNS0"/>
<dbReference type="KEGG" id="atz:M5E07_08515"/>
<organism evidence="2 3">
    <name type="scientific">Acinetobacter tibetensis</name>
    <dbReference type="NCBI Taxonomy" id="2943497"/>
    <lineage>
        <taxon>Bacteria</taxon>
        <taxon>Pseudomonadati</taxon>
        <taxon>Pseudomonadota</taxon>
        <taxon>Gammaproteobacteria</taxon>
        <taxon>Moraxellales</taxon>
        <taxon>Moraxellaceae</taxon>
        <taxon>Acinetobacter</taxon>
    </lineage>
</organism>
<sequence>MKKYISFICMVLSVLALPACTKNTLYFTPEVTGYIYDSKTHKPLSNQTGYMGFNGRTDSDNAKINLKSDGSFTIPAITATYYFIRPDVKEYTNFPSEIFISFKNYQPKIIDYSEAYSRQVSEGKSSFSHYKKIDLGKIYLDRE</sequence>
<evidence type="ECO:0000256" key="1">
    <source>
        <dbReference type="SAM" id="SignalP"/>
    </source>
</evidence>
<keyword evidence="1" id="KW-0732">Signal</keyword>